<reference evidence="5" key="1">
    <citation type="submission" date="2020-04" db="EMBL/GenBank/DDBJ databases">
        <title>Analysis of mating type loci in Filobasidium floriforme.</title>
        <authorList>
            <person name="Nowrousian M."/>
        </authorList>
    </citation>
    <scope>NUCLEOTIDE SEQUENCE</scope>
    <source>
        <strain evidence="5">CBS 6242</strain>
    </source>
</reference>
<evidence type="ECO:0000256" key="1">
    <source>
        <dbReference type="ARBA" id="ARBA00010997"/>
    </source>
</evidence>
<dbReference type="InterPro" id="IPR004328">
    <property type="entry name" value="BRO1_dom"/>
</dbReference>
<evidence type="ECO:0000259" key="4">
    <source>
        <dbReference type="PROSITE" id="PS51180"/>
    </source>
</evidence>
<gene>
    <name evidence="5" type="ORF">FFLO_01884</name>
</gene>
<keyword evidence="6" id="KW-1185">Reference proteome</keyword>
<dbReference type="SMART" id="SM01041">
    <property type="entry name" value="BRO1"/>
    <property type="match status" value="1"/>
</dbReference>
<organism evidence="5 6">
    <name type="scientific">Filobasidium floriforme</name>
    <dbReference type="NCBI Taxonomy" id="5210"/>
    <lineage>
        <taxon>Eukaryota</taxon>
        <taxon>Fungi</taxon>
        <taxon>Dikarya</taxon>
        <taxon>Basidiomycota</taxon>
        <taxon>Agaricomycotina</taxon>
        <taxon>Tremellomycetes</taxon>
        <taxon>Filobasidiales</taxon>
        <taxon>Filobasidiaceae</taxon>
        <taxon>Filobasidium</taxon>
    </lineage>
</organism>
<dbReference type="OrthoDB" id="10266451at2759"/>
<dbReference type="EMBL" id="JABELV010000027">
    <property type="protein sequence ID" value="KAG7562724.1"/>
    <property type="molecule type" value="Genomic_DNA"/>
</dbReference>
<dbReference type="PANTHER" id="PTHR40463:SF1">
    <property type="entry name" value="PH-RESPONSE REGULATOR PROTEIN PALC"/>
    <property type="match status" value="1"/>
</dbReference>
<name>A0A8K0JNS9_9TREE</name>
<accession>A0A8K0JNS9</accession>
<dbReference type="PANTHER" id="PTHR40463">
    <property type="entry name" value="PH-RESPONSE REGULATOR PROTEIN PALC"/>
    <property type="match status" value="1"/>
</dbReference>
<dbReference type="GO" id="GO:0005886">
    <property type="term" value="C:plasma membrane"/>
    <property type="evidence" value="ECO:0007669"/>
    <property type="project" value="TreeGrafter"/>
</dbReference>
<dbReference type="Proteomes" id="UP000812966">
    <property type="component" value="Unassembled WGS sequence"/>
</dbReference>
<sequence length="532" mass="56874">MPPYVFPPTQTSLVSFSSLFTDPTSSRSYTVHLTDATEHRSRFRDALKAYSNSKGDGELLSVVETAQSYLPLLTGLIGSLDEDDILTKSELAISWKSPLTPSASSINLWALGHELIFVLVALAASLNNLSQSLIQSASTTSSSLSSNSTQVMTSSMEKRQIDNLSNAADHLCRASGVFETIANQLIPSWEGQLGELVIGDEVDAEGDPDVRPIMGRKMSKMNPLKGLSLKGAGVSGGGKGKGKMPLECNVEVIRALAMMTLADANAIAILKLLSPFHPSITLQTTSLPLPKGHPPPGLLAKLNLHVASLYSGARSLLKSNGQDIDRPLLDYLKKESGLADIRARKWLGVEAGETPGGSKIGLALAWLEDAAKRLRELQSGGQVGGGKTSGFKEKMKGLKLDSGGREERKERKGRLGVEEADIEAFTKLYKHMNQTVHFQPIPLASTLQTLLPSGRPVLAAKPFTMPRPAFGPGSVGYVTKKTSPPVIADDTSTVGDAEEIGAVKEKEEEDATGGLAVWGKSQDVGTRRTDYF</sequence>
<feature type="domain" description="BRO1" evidence="4">
    <location>
        <begin position="2"/>
        <end position="532"/>
    </location>
</feature>
<dbReference type="InterPro" id="IPR037505">
    <property type="entry name" value="pH-resp_palC"/>
</dbReference>
<dbReference type="AlphaFoldDB" id="A0A8K0JNS9"/>
<proteinExistence type="inferred from homology"/>
<feature type="region of interest" description="Disordered" evidence="3">
    <location>
        <begin position="500"/>
        <end position="519"/>
    </location>
</feature>
<evidence type="ECO:0000313" key="6">
    <source>
        <dbReference type="Proteomes" id="UP000812966"/>
    </source>
</evidence>
<dbReference type="GO" id="GO:0071467">
    <property type="term" value="P:cellular response to pH"/>
    <property type="evidence" value="ECO:0007669"/>
    <property type="project" value="InterPro"/>
</dbReference>
<comment type="similarity">
    <text evidence="1">Belongs to the palC family.</text>
</comment>
<evidence type="ECO:0000256" key="2">
    <source>
        <dbReference type="ARBA" id="ARBA00022193"/>
    </source>
</evidence>
<comment type="caution">
    <text evidence="5">The sequence shown here is derived from an EMBL/GenBank/DDBJ whole genome shotgun (WGS) entry which is preliminary data.</text>
</comment>
<dbReference type="PROSITE" id="PS51180">
    <property type="entry name" value="BRO1"/>
    <property type="match status" value="1"/>
</dbReference>
<dbReference type="Gene3D" id="1.25.40.280">
    <property type="entry name" value="alix/aip1 like domains"/>
    <property type="match status" value="1"/>
</dbReference>
<dbReference type="InterPro" id="IPR038499">
    <property type="entry name" value="BRO1_sf"/>
</dbReference>
<evidence type="ECO:0000256" key="3">
    <source>
        <dbReference type="SAM" id="MobiDB-lite"/>
    </source>
</evidence>
<evidence type="ECO:0000313" key="5">
    <source>
        <dbReference type="EMBL" id="KAG7562724.1"/>
    </source>
</evidence>
<protein>
    <recommendedName>
        <fullName evidence="2">pH-response regulator protein palC</fullName>
    </recommendedName>
</protein>